<dbReference type="EMBL" id="CP027665">
    <property type="protein sequence ID" value="AVO39701.1"/>
    <property type="molecule type" value="Genomic_DNA"/>
</dbReference>
<dbReference type="Pfam" id="PF02698">
    <property type="entry name" value="DUF218"/>
    <property type="match status" value="1"/>
</dbReference>
<dbReference type="InterPro" id="IPR014729">
    <property type="entry name" value="Rossmann-like_a/b/a_fold"/>
</dbReference>
<evidence type="ECO:0000313" key="2">
    <source>
        <dbReference type="EMBL" id="AVO39701.1"/>
    </source>
</evidence>
<dbReference type="KEGG" id="thas:C6Y53_07715"/>
<dbReference type="InterPro" id="IPR051599">
    <property type="entry name" value="Cell_Envelope_Assoc"/>
</dbReference>
<proteinExistence type="predicted"/>
<protein>
    <submittedName>
        <fullName evidence="2">YdcF family protein</fullName>
    </submittedName>
</protein>
<accession>A0A2S0MVF5</accession>
<keyword evidence="3" id="KW-1185">Reference proteome</keyword>
<dbReference type="PANTHER" id="PTHR30336:SF20">
    <property type="entry name" value="DUF218 DOMAIN-CONTAINING PROTEIN"/>
    <property type="match status" value="1"/>
</dbReference>
<evidence type="ECO:0000259" key="1">
    <source>
        <dbReference type="Pfam" id="PF02698"/>
    </source>
</evidence>
<dbReference type="PANTHER" id="PTHR30336">
    <property type="entry name" value="INNER MEMBRANE PROTEIN, PROBABLE PERMEASE"/>
    <property type="match status" value="1"/>
</dbReference>
<dbReference type="AlphaFoldDB" id="A0A2S0MVF5"/>
<dbReference type="CDD" id="cd06259">
    <property type="entry name" value="YdcF-like"/>
    <property type="match status" value="1"/>
</dbReference>
<dbReference type="RefSeq" id="WP_106474005.1">
    <property type="nucleotide sequence ID" value="NZ_CP027665.1"/>
</dbReference>
<dbReference type="Gene3D" id="3.40.50.620">
    <property type="entry name" value="HUPs"/>
    <property type="match status" value="1"/>
</dbReference>
<dbReference type="Proteomes" id="UP000237655">
    <property type="component" value="Chromosome"/>
</dbReference>
<reference evidence="3" key="1">
    <citation type="submission" date="2018-03" db="EMBL/GenBank/DDBJ databases">
        <title>Genomic analysis of the strain SH-1 isolated from shrimp intestine.</title>
        <authorList>
            <person name="Kim Y.-S."/>
            <person name="Kim S.-E."/>
            <person name="Kim K.-H."/>
        </authorList>
    </citation>
    <scope>NUCLEOTIDE SEQUENCE [LARGE SCALE GENOMIC DNA]</scope>
    <source>
        <strain evidence="3">SH-1</strain>
    </source>
</reference>
<name>A0A2S0MVF5_9RHOB</name>
<organism evidence="2 3">
    <name type="scientific">Pukyongiella litopenaei</name>
    <dbReference type="NCBI Taxonomy" id="2605946"/>
    <lineage>
        <taxon>Bacteria</taxon>
        <taxon>Pseudomonadati</taxon>
        <taxon>Pseudomonadota</taxon>
        <taxon>Alphaproteobacteria</taxon>
        <taxon>Rhodobacterales</taxon>
        <taxon>Paracoccaceae</taxon>
        <taxon>Pukyongiella</taxon>
    </lineage>
</organism>
<evidence type="ECO:0000313" key="3">
    <source>
        <dbReference type="Proteomes" id="UP000237655"/>
    </source>
</evidence>
<dbReference type="InterPro" id="IPR003848">
    <property type="entry name" value="DUF218"/>
</dbReference>
<feature type="domain" description="DUF218" evidence="1">
    <location>
        <begin position="3"/>
        <end position="136"/>
    </location>
</feature>
<sequence>MPAALVLGAAVRPDGSPSPALCRRTAHAIALFHAGKVGAIIGCGGPGDHAPTEAEAIRRICRASGLPDAMVHLEDRSANTAGNLRNARPILDRLGIAGAVIVTDRYHAPRARLAARRLGLCATLSCPAPAGAPRLRLLKSRLRELPAWLWYFLTLRG</sequence>
<dbReference type="GO" id="GO:0005886">
    <property type="term" value="C:plasma membrane"/>
    <property type="evidence" value="ECO:0007669"/>
    <property type="project" value="TreeGrafter"/>
</dbReference>
<gene>
    <name evidence="2" type="ORF">C6Y53_07715</name>
</gene>